<sequence length="213" mass="25187">MHKNTLFILFLGFIVNLNYAQESPDLTEKRFEQKIDTIVEQLVFNYQYDQALREYLLYKTFDKSVTDSIENLKSETDRVNYIISTNFKSDLARSIWEDFIHPSDDKFTENLMDLCNSVGYPSLNRIKKYYKRKLPDEFNPVIFFGHSREKYWDAVRVIAKREFENGHMGKCDFGYVMWHTSGRKENAYLDEGGIKYIANSKGRVITLSLCEDE</sequence>
<gene>
    <name evidence="1" type="ORF">V8G58_08780</name>
</gene>
<name>A0ABW7MYY2_9FLAO</name>
<proteinExistence type="predicted"/>
<protein>
    <submittedName>
        <fullName evidence="1">Uncharacterized protein</fullName>
    </submittedName>
</protein>
<accession>A0ABW7MYY2</accession>
<evidence type="ECO:0000313" key="2">
    <source>
        <dbReference type="Proteomes" id="UP001610100"/>
    </source>
</evidence>
<dbReference type="RefSeq" id="WP_344741280.1">
    <property type="nucleotide sequence ID" value="NZ_BAABAY010000002.1"/>
</dbReference>
<keyword evidence="2" id="KW-1185">Reference proteome</keyword>
<dbReference type="EMBL" id="JBAWKB010000002">
    <property type="protein sequence ID" value="MFH6772026.1"/>
    <property type="molecule type" value="Genomic_DNA"/>
</dbReference>
<comment type="caution">
    <text evidence="1">The sequence shown here is derived from an EMBL/GenBank/DDBJ whole genome shotgun (WGS) entry which is preliminary data.</text>
</comment>
<evidence type="ECO:0000313" key="1">
    <source>
        <dbReference type="EMBL" id="MFH6772026.1"/>
    </source>
</evidence>
<dbReference type="Proteomes" id="UP001610100">
    <property type="component" value="Unassembled WGS sequence"/>
</dbReference>
<organism evidence="1 2">
    <name type="scientific">Gaetbulibacter aestuarii</name>
    <dbReference type="NCBI Taxonomy" id="1502358"/>
    <lineage>
        <taxon>Bacteria</taxon>
        <taxon>Pseudomonadati</taxon>
        <taxon>Bacteroidota</taxon>
        <taxon>Flavobacteriia</taxon>
        <taxon>Flavobacteriales</taxon>
        <taxon>Flavobacteriaceae</taxon>
        <taxon>Gaetbulibacter</taxon>
    </lineage>
</organism>
<reference evidence="1 2" key="1">
    <citation type="submission" date="2024-02" db="EMBL/GenBank/DDBJ databases">
        <title>A Gaetbulibacter species isolated from tidal flats and genomic insights of their niches.</title>
        <authorList>
            <person name="Ye Y."/>
        </authorList>
    </citation>
    <scope>NUCLEOTIDE SEQUENCE [LARGE SCALE GENOMIC DNA]</scope>
    <source>
        <strain evidence="1 2">KYW382</strain>
    </source>
</reference>